<dbReference type="InParanoid" id="A8WLD8"/>
<evidence type="ECO:0000313" key="2">
    <source>
        <dbReference type="Proteomes" id="UP000008549"/>
    </source>
</evidence>
<dbReference type="HOGENOM" id="CLU_2148066_0_0_1"/>
<proteinExistence type="predicted"/>
<dbReference type="RefSeq" id="XP_002630508.2">
    <property type="nucleotide sequence ID" value="XM_002630462.2"/>
</dbReference>
<keyword evidence="2" id="KW-1185">Reference proteome</keyword>
<protein>
    <submittedName>
        <fullName evidence="1">Protein CBG24745</fullName>
    </submittedName>
</protein>
<dbReference type="CTD" id="8572024"/>
<accession>A8WLD8</accession>
<evidence type="ECO:0000313" key="1">
    <source>
        <dbReference type="EMBL" id="CAP21283.2"/>
    </source>
</evidence>
<name>A8WLD8_CAEBR</name>
<dbReference type="GeneID" id="8572024"/>
<reference evidence="1 2" key="1">
    <citation type="journal article" date="2003" name="PLoS Biol.">
        <title>The genome sequence of Caenorhabditis briggsae: a platform for comparative genomics.</title>
        <authorList>
            <person name="Stein L.D."/>
            <person name="Bao Z."/>
            <person name="Blasiar D."/>
            <person name="Blumenthal T."/>
            <person name="Brent M.R."/>
            <person name="Chen N."/>
            <person name="Chinwalla A."/>
            <person name="Clarke L."/>
            <person name="Clee C."/>
            <person name="Coghlan A."/>
            <person name="Coulson A."/>
            <person name="D'Eustachio P."/>
            <person name="Fitch D.H."/>
            <person name="Fulton L.A."/>
            <person name="Fulton R.E."/>
            <person name="Griffiths-Jones S."/>
            <person name="Harris T.W."/>
            <person name="Hillier L.W."/>
            <person name="Kamath R."/>
            <person name="Kuwabara P.E."/>
            <person name="Mardis E.R."/>
            <person name="Marra M.A."/>
            <person name="Miner T.L."/>
            <person name="Minx P."/>
            <person name="Mullikin J.C."/>
            <person name="Plumb R.W."/>
            <person name="Rogers J."/>
            <person name="Schein J.E."/>
            <person name="Sohrmann M."/>
            <person name="Spieth J."/>
            <person name="Stajich J.E."/>
            <person name="Wei C."/>
            <person name="Willey D."/>
            <person name="Wilson R.K."/>
            <person name="Durbin R."/>
            <person name="Waterston R.H."/>
        </authorList>
    </citation>
    <scope>NUCLEOTIDE SEQUENCE [LARGE SCALE GENOMIC DNA]</scope>
    <source>
        <strain evidence="1 2">AF16</strain>
    </source>
</reference>
<dbReference type="KEGG" id="cbr:CBG_24745"/>
<reference evidence="1 2" key="2">
    <citation type="journal article" date="2011" name="PLoS Genet.">
        <title>Caenorhabditis briggsae recombinant inbred line genotypes reveal inter-strain incompatibility and the evolution of recombination.</title>
        <authorList>
            <person name="Ross J.A."/>
            <person name="Koboldt D.C."/>
            <person name="Staisch J.E."/>
            <person name="Chamberlin H.M."/>
            <person name="Gupta B.P."/>
            <person name="Miller R.D."/>
            <person name="Baird S.E."/>
            <person name="Haag E.S."/>
        </authorList>
    </citation>
    <scope>NUCLEOTIDE SEQUENCE [LARGE SCALE GENOMIC DNA]</scope>
    <source>
        <strain evidence="1 2">AF16</strain>
    </source>
</reference>
<dbReference type="EMBL" id="HE601328">
    <property type="protein sequence ID" value="CAP21283.2"/>
    <property type="molecule type" value="Genomic_DNA"/>
</dbReference>
<sequence length="112" mass="13663">MLCQTKQKTKDQKRFELVELSTFPDEVFEHAQQLAEQLRDQVAERRDFESERRRIKVFVSHRLRETAEYFMEAYGEKWKEEKSAVEKLKSLRNYMIEELVKIDKQEEMDQSN</sequence>
<organism evidence="1 2">
    <name type="scientific">Caenorhabditis briggsae</name>
    <dbReference type="NCBI Taxonomy" id="6238"/>
    <lineage>
        <taxon>Eukaryota</taxon>
        <taxon>Metazoa</taxon>
        <taxon>Ecdysozoa</taxon>
        <taxon>Nematoda</taxon>
        <taxon>Chromadorea</taxon>
        <taxon>Rhabditida</taxon>
        <taxon>Rhabditina</taxon>
        <taxon>Rhabditomorpha</taxon>
        <taxon>Rhabditoidea</taxon>
        <taxon>Rhabditidae</taxon>
        <taxon>Peloderinae</taxon>
        <taxon>Caenorhabditis</taxon>
    </lineage>
</organism>
<dbReference type="eggNOG" id="KOG0220">
    <property type="taxonomic scope" value="Eukaryota"/>
</dbReference>
<dbReference type="STRING" id="6238.A8WLD8"/>
<dbReference type="AlphaFoldDB" id="A8WLD8"/>
<gene>
    <name evidence="1" type="ORF">CBG24745</name>
    <name evidence="1" type="ORF">CBG_24745</name>
</gene>
<dbReference type="Proteomes" id="UP000008549">
    <property type="component" value="Unassembled WGS sequence"/>
</dbReference>